<evidence type="ECO:0000313" key="4">
    <source>
        <dbReference type="Proteomes" id="UP001428817"/>
    </source>
</evidence>
<feature type="transmembrane region" description="Helical" evidence="2">
    <location>
        <begin position="417"/>
        <end position="438"/>
    </location>
</feature>
<comment type="caution">
    <text evidence="3">The sequence shown here is derived from an EMBL/GenBank/DDBJ whole genome shotgun (WGS) entry which is preliminary data.</text>
</comment>
<protein>
    <recommendedName>
        <fullName evidence="5">Transmembrane protein</fullName>
    </recommendedName>
</protein>
<feature type="compositionally biased region" description="Basic and acidic residues" evidence="1">
    <location>
        <begin position="224"/>
        <end position="239"/>
    </location>
</feature>
<dbReference type="Proteomes" id="UP001428817">
    <property type="component" value="Unassembled WGS sequence"/>
</dbReference>
<gene>
    <name evidence="3" type="ORF">GCM10023321_28640</name>
</gene>
<feature type="compositionally biased region" description="Acidic residues" evidence="1">
    <location>
        <begin position="254"/>
        <end position="275"/>
    </location>
</feature>
<feature type="transmembrane region" description="Helical" evidence="2">
    <location>
        <begin position="383"/>
        <end position="405"/>
    </location>
</feature>
<feature type="compositionally biased region" description="Basic and acidic residues" evidence="1">
    <location>
        <begin position="1"/>
        <end position="11"/>
    </location>
</feature>
<proteinExistence type="predicted"/>
<dbReference type="RefSeq" id="WP_185063930.1">
    <property type="nucleotide sequence ID" value="NZ_BAABJP010000010.1"/>
</dbReference>
<dbReference type="EMBL" id="BAABJP010000010">
    <property type="protein sequence ID" value="GAA5155393.1"/>
    <property type="molecule type" value="Genomic_DNA"/>
</dbReference>
<sequence length="440" mass="46996">MTAERSSDPGRQRTVAELLQQYGGDGRSGGGGRRRRRSADEDDAAVESTGSGLPADPPSPASPHASETLSQYPSFGQPGLSGAGDGGLDWLSGGRSEWDRPSGVEDSYSALDRTGRVSDSYLTPERPGSAGEDSFEWDRLSERDAPPDPLGGREAPPSGGTGGTGGFPTQNYRGIYQGDSRQSGAFRAEPYQPEPYQPEAYQPEVKPAETTQAYRADPLAPPLRPERPTDRLPRYRSAEEEGPSTEVASRAALLDEDELEDTQGDGRLDDDDDEVESFRVQLGPEDTGQGLRRVREDRDDDLDDSDADDPEADDEPDEAPPSRRSRRARAVEAEAPAGLTDEDDLDDPDDGRSPLVAWLILVGQGIAGAVLGGALWVGFRYLWLNFPVIALAGAVLATAGLVLVVRTIRGSDDIRTTMLAVLVGLIVTISPAVLLLTANG</sequence>
<evidence type="ECO:0008006" key="5">
    <source>
        <dbReference type="Google" id="ProtNLM"/>
    </source>
</evidence>
<keyword evidence="2" id="KW-0472">Membrane</keyword>
<evidence type="ECO:0000256" key="2">
    <source>
        <dbReference type="SAM" id="Phobius"/>
    </source>
</evidence>
<reference evidence="4" key="1">
    <citation type="journal article" date="2019" name="Int. J. Syst. Evol. Microbiol.">
        <title>The Global Catalogue of Microorganisms (GCM) 10K type strain sequencing project: providing services to taxonomists for standard genome sequencing and annotation.</title>
        <authorList>
            <consortium name="The Broad Institute Genomics Platform"/>
            <consortium name="The Broad Institute Genome Sequencing Center for Infectious Disease"/>
            <person name="Wu L."/>
            <person name="Ma J."/>
        </authorList>
    </citation>
    <scope>NUCLEOTIDE SEQUENCE [LARGE SCALE GENOMIC DNA]</scope>
    <source>
        <strain evidence="4">JCM 18303</strain>
    </source>
</reference>
<feature type="compositionally biased region" description="Basic and acidic residues" evidence="1">
    <location>
        <begin position="136"/>
        <end position="146"/>
    </location>
</feature>
<evidence type="ECO:0000313" key="3">
    <source>
        <dbReference type="EMBL" id="GAA5155393.1"/>
    </source>
</evidence>
<feature type="transmembrane region" description="Helical" evidence="2">
    <location>
        <begin position="355"/>
        <end position="377"/>
    </location>
</feature>
<keyword evidence="2" id="KW-1133">Transmembrane helix</keyword>
<feature type="compositionally biased region" description="Acidic residues" evidence="1">
    <location>
        <begin position="298"/>
        <end position="318"/>
    </location>
</feature>
<feature type="region of interest" description="Disordered" evidence="1">
    <location>
        <begin position="1"/>
        <end position="348"/>
    </location>
</feature>
<organism evidence="3 4">
    <name type="scientific">Pseudonocardia eucalypti</name>
    <dbReference type="NCBI Taxonomy" id="648755"/>
    <lineage>
        <taxon>Bacteria</taxon>
        <taxon>Bacillati</taxon>
        <taxon>Actinomycetota</taxon>
        <taxon>Actinomycetes</taxon>
        <taxon>Pseudonocardiales</taxon>
        <taxon>Pseudonocardiaceae</taxon>
        <taxon>Pseudonocardia</taxon>
    </lineage>
</organism>
<evidence type="ECO:0000256" key="1">
    <source>
        <dbReference type="SAM" id="MobiDB-lite"/>
    </source>
</evidence>
<keyword evidence="4" id="KW-1185">Reference proteome</keyword>
<name>A0ABP9Q0Y7_9PSEU</name>
<accession>A0ABP9Q0Y7</accession>
<keyword evidence="2" id="KW-0812">Transmembrane</keyword>